<keyword evidence="3" id="KW-1185">Reference proteome</keyword>
<dbReference type="Proteomes" id="UP000008311">
    <property type="component" value="Unassembled WGS sequence"/>
</dbReference>
<dbReference type="InParanoid" id="B9TE69"/>
<sequence length="156" mass="17565">MPLCVRWFRKRQARSCRLLAVSTDLEKVRARLFGRSFSSGPDARHRHHAHHGRPVVQSPTVREQVCEPSDVAQRSKTPERRREIATDASEPEPLPPVTICSVRAKPDPDCLNKMICAQPLACTNTSNKLCYNQMAEKLSTSFIVEIVHHVETAATI</sequence>
<feature type="region of interest" description="Disordered" evidence="1">
    <location>
        <begin position="37"/>
        <end position="93"/>
    </location>
</feature>
<evidence type="ECO:0000313" key="2">
    <source>
        <dbReference type="EMBL" id="EEF25844.1"/>
    </source>
</evidence>
<feature type="compositionally biased region" description="Basic and acidic residues" evidence="1">
    <location>
        <begin position="76"/>
        <end position="85"/>
    </location>
</feature>
<evidence type="ECO:0000313" key="3">
    <source>
        <dbReference type="Proteomes" id="UP000008311"/>
    </source>
</evidence>
<name>B9TE69_RICCO</name>
<organism evidence="2 3">
    <name type="scientific">Ricinus communis</name>
    <name type="common">Castor bean</name>
    <dbReference type="NCBI Taxonomy" id="3988"/>
    <lineage>
        <taxon>Eukaryota</taxon>
        <taxon>Viridiplantae</taxon>
        <taxon>Streptophyta</taxon>
        <taxon>Embryophyta</taxon>
        <taxon>Tracheophyta</taxon>
        <taxon>Spermatophyta</taxon>
        <taxon>Magnoliopsida</taxon>
        <taxon>eudicotyledons</taxon>
        <taxon>Gunneridae</taxon>
        <taxon>Pentapetalae</taxon>
        <taxon>rosids</taxon>
        <taxon>fabids</taxon>
        <taxon>Malpighiales</taxon>
        <taxon>Euphorbiaceae</taxon>
        <taxon>Acalyphoideae</taxon>
        <taxon>Acalypheae</taxon>
        <taxon>Ricinus</taxon>
    </lineage>
</organism>
<proteinExistence type="predicted"/>
<evidence type="ECO:0000256" key="1">
    <source>
        <dbReference type="SAM" id="MobiDB-lite"/>
    </source>
</evidence>
<dbReference type="EMBL" id="EQ978780">
    <property type="protein sequence ID" value="EEF25844.1"/>
    <property type="molecule type" value="Genomic_DNA"/>
</dbReference>
<feature type="compositionally biased region" description="Basic residues" evidence="1">
    <location>
        <begin position="44"/>
        <end position="53"/>
    </location>
</feature>
<reference evidence="3" key="1">
    <citation type="journal article" date="2010" name="Nat. Biotechnol.">
        <title>Draft genome sequence of the oilseed species Ricinus communis.</title>
        <authorList>
            <person name="Chan A.P."/>
            <person name="Crabtree J."/>
            <person name="Zhao Q."/>
            <person name="Lorenzi H."/>
            <person name="Orvis J."/>
            <person name="Puiu D."/>
            <person name="Melake-Berhan A."/>
            <person name="Jones K.M."/>
            <person name="Redman J."/>
            <person name="Chen G."/>
            <person name="Cahoon E.B."/>
            <person name="Gedil M."/>
            <person name="Stanke M."/>
            <person name="Haas B.J."/>
            <person name="Wortman J.R."/>
            <person name="Fraser-Liggett C.M."/>
            <person name="Ravel J."/>
            <person name="Rabinowicz P.D."/>
        </authorList>
    </citation>
    <scope>NUCLEOTIDE SEQUENCE [LARGE SCALE GENOMIC DNA]</scope>
    <source>
        <strain evidence="3">cv. Hale</strain>
    </source>
</reference>
<protein>
    <submittedName>
        <fullName evidence="2">Uncharacterized protein</fullName>
    </submittedName>
</protein>
<accession>B9TE69</accession>
<dbReference type="AlphaFoldDB" id="B9TE69"/>
<gene>
    <name evidence="2" type="ORF">RCOM_1941420</name>
</gene>